<name>A0AAD3XZ71_NEPGR</name>
<feature type="region of interest" description="Disordered" evidence="1">
    <location>
        <begin position="179"/>
        <end position="213"/>
    </location>
</feature>
<evidence type="ECO:0000256" key="1">
    <source>
        <dbReference type="SAM" id="MobiDB-lite"/>
    </source>
</evidence>
<sequence>MAKKRESSSSSQATRVTRHGVHNTESVLTAGAIASLVVDYGLPSDWSYRTPGALDRAKRPPAGYITVYEHYLRGLCYPMHCTLYALVNALRVPVARLHPNALLYLVSMSPKAGFHFRGTYPDSVKGWKEHFFFLQKPPDSELSGVWGPISGYFQEKSPAEDAVEAAELISAIKSEEAKFSVQDDEEEEASLKRLREAGGTSTRRSKRQAAGLPVHEACEVESQPAGSPLTRSIAEASADAIPEAKDDVVILEDPEGSLPVAPVLTPEARGPVEPTVIFVEPLSEFRAFEGAAPSPEEGVASAADQVQASERAAGTSSW</sequence>
<organism evidence="2 3">
    <name type="scientific">Nepenthes gracilis</name>
    <name type="common">Slender pitcher plant</name>
    <dbReference type="NCBI Taxonomy" id="150966"/>
    <lineage>
        <taxon>Eukaryota</taxon>
        <taxon>Viridiplantae</taxon>
        <taxon>Streptophyta</taxon>
        <taxon>Embryophyta</taxon>
        <taxon>Tracheophyta</taxon>
        <taxon>Spermatophyta</taxon>
        <taxon>Magnoliopsida</taxon>
        <taxon>eudicotyledons</taxon>
        <taxon>Gunneridae</taxon>
        <taxon>Pentapetalae</taxon>
        <taxon>Caryophyllales</taxon>
        <taxon>Nepenthaceae</taxon>
        <taxon>Nepenthes</taxon>
    </lineage>
</organism>
<evidence type="ECO:0000313" key="2">
    <source>
        <dbReference type="EMBL" id="GMH23217.1"/>
    </source>
</evidence>
<feature type="region of interest" description="Disordered" evidence="1">
    <location>
        <begin position="1"/>
        <end position="20"/>
    </location>
</feature>
<comment type="caution">
    <text evidence="2">The sequence shown here is derived from an EMBL/GenBank/DDBJ whole genome shotgun (WGS) entry which is preliminary data.</text>
</comment>
<accession>A0AAD3XZ71</accession>
<proteinExistence type="predicted"/>
<evidence type="ECO:0000313" key="3">
    <source>
        <dbReference type="Proteomes" id="UP001279734"/>
    </source>
</evidence>
<feature type="region of interest" description="Disordered" evidence="1">
    <location>
        <begin position="290"/>
        <end position="318"/>
    </location>
</feature>
<reference evidence="2" key="1">
    <citation type="submission" date="2023-05" db="EMBL/GenBank/DDBJ databases">
        <title>Nepenthes gracilis genome sequencing.</title>
        <authorList>
            <person name="Fukushima K."/>
        </authorList>
    </citation>
    <scope>NUCLEOTIDE SEQUENCE</scope>
    <source>
        <strain evidence="2">SING2019-196</strain>
    </source>
</reference>
<dbReference type="AlphaFoldDB" id="A0AAD3XZ71"/>
<dbReference type="EMBL" id="BSYO01000026">
    <property type="protein sequence ID" value="GMH23217.1"/>
    <property type="molecule type" value="Genomic_DNA"/>
</dbReference>
<protein>
    <submittedName>
        <fullName evidence="2">Uncharacterized protein</fullName>
    </submittedName>
</protein>
<keyword evidence="3" id="KW-1185">Reference proteome</keyword>
<dbReference type="Proteomes" id="UP001279734">
    <property type="component" value="Unassembled WGS sequence"/>
</dbReference>
<gene>
    <name evidence="2" type="ORF">Nepgr_025060</name>
</gene>
<feature type="compositionally biased region" description="Polar residues" evidence="1">
    <location>
        <begin position="304"/>
        <end position="318"/>
    </location>
</feature>